<gene>
    <name evidence="2" type="ORF">GPM918_LOCUS23874</name>
    <name evidence="1" type="ORF">OVA965_LOCUS13795</name>
    <name evidence="4" type="ORF">SRO942_LOCUS23873</name>
    <name evidence="3" type="ORF">TMI583_LOCUS13798</name>
</gene>
<evidence type="ECO:0000313" key="4">
    <source>
        <dbReference type="EMBL" id="CAF3968448.1"/>
    </source>
</evidence>
<sequence>MVTRESAQEATKDPNPTIDGRRANVNLAYIGAKNRLSSPASNLFAYTSAVRALPSNYQTTYGTYLGNVRHRTPFVYYPVSSSNQLYLTPAATQNNWQNLLLTNNFTNLNNLATQSLPNVASGQYGSSTLPLNGTSTLSALNSVGQSTTPQNLYDVTTLLPSTGQTTLFETVPSTSSATAQNGASIACLPTTYWPTFPSHLQN</sequence>
<dbReference type="Proteomes" id="UP000681722">
    <property type="component" value="Unassembled WGS sequence"/>
</dbReference>
<evidence type="ECO:0000313" key="1">
    <source>
        <dbReference type="EMBL" id="CAF0985266.1"/>
    </source>
</evidence>
<dbReference type="EMBL" id="CAJOBC010008694">
    <property type="protein sequence ID" value="CAF3968448.1"/>
    <property type="molecule type" value="Genomic_DNA"/>
</dbReference>
<dbReference type="Proteomes" id="UP000677228">
    <property type="component" value="Unassembled WGS sequence"/>
</dbReference>
<dbReference type="AlphaFoldDB" id="A0A814WLU1"/>
<reference evidence="2" key="1">
    <citation type="submission" date="2021-02" db="EMBL/GenBank/DDBJ databases">
        <authorList>
            <person name="Nowell W R."/>
        </authorList>
    </citation>
    <scope>NUCLEOTIDE SEQUENCE</scope>
</reference>
<dbReference type="EMBL" id="CAJOBA010005828">
    <property type="protein sequence ID" value="CAF3755612.1"/>
    <property type="molecule type" value="Genomic_DNA"/>
</dbReference>
<dbReference type="EMBL" id="CAJNOK010005821">
    <property type="protein sequence ID" value="CAF0985266.1"/>
    <property type="molecule type" value="Genomic_DNA"/>
</dbReference>
<name>A0A814WLU1_9BILA</name>
<comment type="caution">
    <text evidence="2">The sequence shown here is derived from an EMBL/GenBank/DDBJ whole genome shotgun (WGS) entry which is preliminary data.</text>
</comment>
<keyword evidence="5" id="KW-1185">Reference proteome</keyword>
<proteinExistence type="predicted"/>
<evidence type="ECO:0000313" key="5">
    <source>
        <dbReference type="Proteomes" id="UP000663829"/>
    </source>
</evidence>
<accession>A0A814WLU1</accession>
<protein>
    <submittedName>
        <fullName evidence="2">Uncharacterized protein</fullName>
    </submittedName>
</protein>
<dbReference type="Proteomes" id="UP000663829">
    <property type="component" value="Unassembled WGS sequence"/>
</dbReference>
<organism evidence="2 5">
    <name type="scientific">Didymodactylos carnosus</name>
    <dbReference type="NCBI Taxonomy" id="1234261"/>
    <lineage>
        <taxon>Eukaryota</taxon>
        <taxon>Metazoa</taxon>
        <taxon>Spiralia</taxon>
        <taxon>Gnathifera</taxon>
        <taxon>Rotifera</taxon>
        <taxon>Eurotatoria</taxon>
        <taxon>Bdelloidea</taxon>
        <taxon>Philodinida</taxon>
        <taxon>Philodinidae</taxon>
        <taxon>Didymodactylos</taxon>
    </lineage>
</organism>
<evidence type="ECO:0000313" key="2">
    <source>
        <dbReference type="EMBL" id="CAF1204104.1"/>
    </source>
</evidence>
<dbReference type="EMBL" id="CAJNOQ010008693">
    <property type="protein sequence ID" value="CAF1204104.1"/>
    <property type="molecule type" value="Genomic_DNA"/>
</dbReference>
<dbReference type="OrthoDB" id="4207594at2759"/>
<dbReference type="Proteomes" id="UP000682733">
    <property type="component" value="Unassembled WGS sequence"/>
</dbReference>
<evidence type="ECO:0000313" key="3">
    <source>
        <dbReference type="EMBL" id="CAF3755612.1"/>
    </source>
</evidence>